<gene>
    <name evidence="2" type="ORF">TW72_14890</name>
</gene>
<feature type="domain" description="CinA C-terminal" evidence="1">
    <location>
        <begin position="12"/>
        <end position="163"/>
    </location>
</feature>
<reference evidence="2 3" key="1">
    <citation type="journal article" date="2015" name="BMC Genomics">
        <title>Genome mining reveals unlocked bioactive potential of marine Gram-negative bacteria.</title>
        <authorList>
            <person name="Machado H."/>
            <person name="Sonnenschein E.C."/>
            <person name="Melchiorsen J."/>
            <person name="Gram L."/>
        </authorList>
    </citation>
    <scope>NUCLEOTIDE SEQUENCE [LARGE SCALE GENOMIC DNA]</scope>
    <source>
        <strain evidence="2 3">S3137</strain>
    </source>
</reference>
<protein>
    <submittedName>
        <fullName evidence="2">Damage-inducible protein CinA</fullName>
    </submittedName>
</protein>
<dbReference type="InterPro" id="IPR036653">
    <property type="entry name" value="CinA-like_C"/>
</dbReference>
<evidence type="ECO:0000259" key="1">
    <source>
        <dbReference type="Pfam" id="PF02464"/>
    </source>
</evidence>
<evidence type="ECO:0000313" key="2">
    <source>
        <dbReference type="EMBL" id="KJY97115.1"/>
    </source>
</evidence>
<dbReference type="Gene3D" id="3.90.950.20">
    <property type="entry name" value="CinA-like"/>
    <property type="match status" value="1"/>
</dbReference>
<dbReference type="GeneID" id="58229784"/>
<organism evidence="2 3">
    <name type="scientific">Pseudoalteromonas ruthenica</name>
    <dbReference type="NCBI Taxonomy" id="151081"/>
    <lineage>
        <taxon>Bacteria</taxon>
        <taxon>Pseudomonadati</taxon>
        <taxon>Pseudomonadota</taxon>
        <taxon>Gammaproteobacteria</taxon>
        <taxon>Alteromonadales</taxon>
        <taxon>Pseudoalteromonadaceae</taxon>
        <taxon>Pseudoalteromonas</taxon>
    </lineage>
</organism>
<dbReference type="Proteomes" id="UP000033664">
    <property type="component" value="Unassembled WGS sequence"/>
</dbReference>
<dbReference type="RefSeq" id="WP_045978512.1">
    <property type="nucleotide sequence ID" value="NZ_JXXY01000003.1"/>
</dbReference>
<dbReference type="AlphaFoldDB" id="A0A0F4PNN1"/>
<dbReference type="eggNOG" id="COG1546">
    <property type="taxonomic scope" value="Bacteria"/>
</dbReference>
<dbReference type="InterPro" id="IPR008136">
    <property type="entry name" value="CinA_C"/>
</dbReference>
<proteinExistence type="predicted"/>
<dbReference type="EMBL" id="JXXZ01000013">
    <property type="protein sequence ID" value="KJY97115.1"/>
    <property type="molecule type" value="Genomic_DNA"/>
</dbReference>
<sequence length="168" mass="17720">MNLQHQSTNNTKTLAAQLGAILADKQMMITTAESCTGGGIAYAITDTPGSSRYFAEAMVTYSNEAKHERLGVSKQTLADYGAVSEQTVREMAIGAAQAAEADVAVVTSGIAGPDGGSDDKPVGLVWFAVFFNQQVSVQQQVFTGDRAYVREQAIAHALAMTVKIIESA</sequence>
<dbReference type="PATRIC" id="fig|151081.8.peg.655"/>
<dbReference type="NCBIfam" id="TIGR00199">
    <property type="entry name" value="PncC_domain"/>
    <property type="match status" value="1"/>
</dbReference>
<dbReference type="SUPFAM" id="SSF142433">
    <property type="entry name" value="CinA-like"/>
    <property type="match status" value="1"/>
</dbReference>
<dbReference type="Pfam" id="PF02464">
    <property type="entry name" value="CinA"/>
    <property type="match status" value="1"/>
</dbReference>
<comment type="caution">
    <text evidence="2">The sequence shown here is derived from an EMBL/GenBank/DDBJ whole genome shotgun (WGS) entry which is preliminary data.</text>
</comment>
<evidence type="ECO:0000313" key="3">
    <source>
        <dbReference type="Proteomes" id="UP000033664"/>
    </source>
</evidence>
<keyword evidence="3" id="KW-1185">Reference proteome</keyword>
<accession>A0A0F4PNN1</accession>
<dbReference type="OrthoDB" id="9801454at2"/>
<name>A0A0F4PNN1_9GAMM</name>